<proteinExistence type="predicted"/>
<dbReference type="GO" id="GO:0019432">
    <property type="term" value="P:triglyceride biosynthetic process"/>
    <property type="evidence" value="ECO:0007669"/>
    <property type="project" value="TreeGrafter"/>
</dbReference>
<evidence type="ECO:0000256" key="1">
    <source>
        <dbReference type="ARBA" id="ARBA00004771"/>
    </source>
</evidence>
<comment type="caution">
    <text evidence="9">The sequence shown here is derived from an EMBL/GenBank/DDBJ whole genome shotgun (WGS) entry which is preliminary data.</text>
</comment>
<evidence type="ECO:0000256" key="3">
    <source>
        <dbReference type="ARBA" id="ARBA00013244"/>
    </source>
</evidence>
<evidence type="ECO:0000313" key="9">
    <source>
        <dbReference type="EMBL" id="CAG7731252.1"/>
    </source>
</evidence>
<evidence type="ECO:0000256" key="7">
    <source>
        <dbReference type="SAM" id="Phobius"/>
    </source>
</evidence>
<dbReference type="GO" id="GO:0005886">
    <property type="term" value="C:plasma membrane"/>
    <property type="evidence" value="ECO:0007669"/>
    <property type="project" value="TreeGrafter"/>
</dbReference>
<reference evidence="9" key="1">
    <citation type="submission" date="2021-06" db="EMBL/GenBank/DDBJ databases">
        <authorList>
            <person name="Hodson N. C."/>
            <person name="Mongue J. A."/>
            <person name="Jaron S. K."/>
        </authorList>
    </citation>
    <scope>NUCLEOTIDE SEQUENCE</scope>
</reference>
<gene>
    <name evidence="9" type="ORF">AFUS01_LOCUS19857</name>
</gene>
<comment type="pathway">
    <text evidence="2">Lipid metabolism.</text>
</comment>
<dbReference type="InterPro" id="IPR045034">
    <property type="entry name" value="O-acyltransferase_WSD1-like"/>
</dbReference>
<dbReference type="Pfam" id="PF03007">
    <property type="entry name" value="WS_DGAT_cat"/>
    <property type="match status" value="1"/>
</dbReference>
<accession>A0A8J2P9M9</accession>
<dbReference type="EMBL" id="CAJVCH010208636">
    <property type="protein sequence ID" value="CAG7731252.1"/>
    <property type="molecule type" value="Genomic_DNA"/>
</dbReference>
<evidence type="ECO:0000256" key="4">
    <source>
        <dbReference type="ARBA" id="ARBA00022679"/>
    </source>
</evidence>
<keyword evidence="7" id="KW-0472">Membrane</keyword>
<comment type="pathway">
    <text evidence="1">Glycerolipid metabolism; triacylglycerol biosynthesis.</text>
</comment>
<dbReference type="InterPro" id="IPR004255">
    <property type="entry name" value="O-acyltransferase_WSD1_N"/>
</dbReference>
<dbReference type="GO" id="GO:0004144">
    <property type="term" value="F:diacylglycerol O-acyltransferase activity"/>
    <property type="evidence" value="ECO:0007669"/>
    <property type="project" value="UniProtKB-EC"/>
</dbReference>
<dbReference type="PANTHER" id="PTHR31650:SF1">
    <property type="entry name" value="WAX ESTER SYNTHASE_DIACYLGLYCEROL ACYLTRANSFERASE 4-RELATED"/>
    <property type="match status" value="1"/>
</dbReference>
<keyword evidence="4" id="KW-0808">Transferase</keyword>
<evidence type="ECO:0000256" key="5">
    <source>
        <dbReference type="ARBA" id="ARBA00023315"/>
    </source>
</evidence>
<dbReference type="EC" id="2.3.1.20" evidence="3"/>
<keyword evidence="7" id="KW-0812">Transmembrane</keyword>
<dbReference type="Proteomes" id="UP000708208">
    <property type="component" value="Unassembled WGS sequence"/>
</dbReference>
<protein>
    <recommendedName>
        <fullName evidence="3">diacylglycerol O-acyltransferase</fullName>
        <ecNumber evidence="3">2.3.1.20</ecNumber>
    </recommendedName>
</protein>
<dbReference type="OrthoDB" id="619536at2759"/>
<evidence type="ECO:0000313" key="10">
    <source>
        <dbReference type="Proteomes" id="UP000708208"/>
    </source>
</evidence>
<organism evidence="9 10">
    <name type="scientific">Allacma fusca</name>
    <dbReference type="NCBI Taxonomy" id="39272"/>
    <lineage>
        <taxon>Eukaryota</taxon>
        <taxon>Metazoa</taxon>
        <taxon>Ecdysozoa</taxon>
        <taxon>Arthropoda</taxon>
        <taxon>Hexapoda</taxon>
        <taxon>Collembola</taxon>
        <taxon>Symphypleona</taxon>
        <taxon>Sminthuridae</taxon>
        <taxon>Allacma</taxon>
    </lineage>
</organism>
<dbReference type="PANTHER" id="PTHR31650">
    <property type="entry name" value="O-ACYLTRANSFERASE (WSD1-LIKE) FAMILY PROTEIN"/>
    <property type="match status" value="1"/>
</dbReference>
<keyword evidence="5" id="KW-0012">Acyltransferase</keyword>
<evidence type="ECO:0000256" key="6">
    <source>
        <dbReference type="ARBA" id="ARBA00048109"/>
    </source>
</evidence>
<evidence type="ECO:0000256" key="2">
    <source>
        <dbReference type="ARBA" id="ARBA00005189"/>
    </source>
</evidence>
<feature type="transmembrane region" description="Helical" evidence="7">
    <location>
        <begin position="12"/>
        <end position="37"/>
    </location>
</feature>
<sequence>MKRISAKISKPLCILFVITVINPVFILTILFILLLSLPFRSLVWLLSRVFRPDLSGFVPPDQACFALGQAHNFPLNVAACAIVEGHLDVKYFWGTVSEKVFPLRTSSGKIVYIGLKRYWTLFLGYAFWKEDGSFSVKNHVRFYDYTGALALPLPYCDDAGMHQILGRLLRFPWRPNRSPWEMLLIPNYKGEEKTALIFRLDHVLADGYSVVELMRHIMQNHWPLPKFKLARRQVKFLEKLGTILKIQYDIARKAVMFYGTKKIPSLKRSGDLEVVFSVTSEIPVDAFKSLKNHFGVNYAAVVNACIFGAIQRALEKAAQVVPNKFLTSVVIPKLNHPGGLCIHAGVTFTEWPLKSTSSVQRLLDVQKGLEDLNQSSANLIYMQAGKVTGFFPQFVSTLVFKGINASGVNIGTTVLPVTTGKSFINGMEMSELIVGNGIVGDFDMLVTSFGVNNKQRVSFSVNKDMFGDEAIARNLGLFFMEEVETLLKAMQQK</sequence>
<evidence type="ECO:0000259" key="8">
    <source>
        <dbReference type="Pfam" id="PF03007"/>
    </source>
</evidence>
<keyword evidence="10" id="KW-1185">Reference proteome</keyword>
<dbReference type="AlphaFoldDB" id="A0A8J2P9M9"/>
<keyword evidence="7" id="KW-1133">Transmembrane helix</keyword>
<comment type="catalytic activity">
    <reaction evidence="6">
        <text>an acyl-CoA + a 1,2-diacyl-sn-glycerol = a triacyl-sn-glycerol + CoA</text>
        <dbReference type="Rhea" id="RHEA:10868"/>
        <dbReference type="ChEBI" id="CHEBI:17815"/>
        <dbReference type="ChEBI" id="CHEBI:57287"/>
        <dbReference type="ChEBI" id="CHEBI:58342"/>
        <dbReference type="ChEBI" id="CHEBI:64615"/>
        <dbReference type="EC" id="2.3.1.20"/>
    </reaction>
</comment>
<feature type="domain" description="O-acyltransferase WSD1-like N-terminal" evidence="8">
    <location>
        <begin position="120"/>
        <end position="220"/>
    </location>
</feature>
<name>A0A8J2P9M9_9HEXA</name>